<organism evidence="2 3">
    <name type="scientific">Orbilia brochopaga</name>
    <dbReference type="NCBI Taxonomy" id="3140254"/>
    <lineage>
        <taxon>Eukaryota</taxon>
        <taxon>Fungi</taxon>
        <taxon>Dikarya</taxon>
        <taxon>Ascomycota</taxon>
        <taxon>Pezizomycotina</taxon>
        <taxon>Orbiliomycetes</taxon>
        <taxon>Orbiliales</taxon>
        <taxon>Orbiliaceae</taxon>
        <taxon>Orbilia</taxon>
    </lineage>
</organism>
<feature type="compositionally biased region" description="Low complexity" evidence="1">
    <location>
        <begin position="160"/>
        <end position="175"/>
    </location>
</feature>
<name>A0AAV9V496_9PEZI</name>
<feature type="region of interest" description="Disordered" evidence="1">
    <location>
        <begin position="104"/>
        <end position="242"/>
    </location>
</feature>
<dbReference type="Proteomes" id="UP001375240">
    <property type="component" value="Unassembled WGS sequence"/>
</dbReference>
<keyword evidence="3" id="KW-1185">Reference proteome</keyword>
<evidence type="ECO:0000256" key="1">
    <source>
        <dbReference type="SAM" id="MobiDB-lite"/>
    </source>
</evidence>
<feature type="compositionally biased region" description="Polar residues" evidence="1">
    <location>
        <begin position="11"/>
        <end position="36"/>
    </location>
</feature>
<feature type="compositionally biased region" description="Polar residues" evidence="1">
    <location>
        <begin position="106"/>
        <end position="122"/>
    </location>
</feature>
<dbReference type="AlphaFoldDB" id="A0AAV9V496"/>
<dbReference type="EMBL" id="JAVHNQ010000003">
    <property type="protein sequence ID" value="KAK6353547.1"/>
    <property type="molecule type" value="Genomic_DNA"/>
</dbReference>
<evidence type="ECO:0000313" key="3">
    <source>
        <dbReference type="Proteomes" id="UP001375240"/>
    </source>
</evidence>
<reference evidence="2 3" key="1">
    <citation type="submission" date="2019-10" db="EMBL/GenBank/DDBJ databases">
        <authorList>
            <person name="Palmer J.M."/>
        </authorList>
    </citation>
    <scope>NUCLEOTIDE SEQUENCE [LARGE SCALE GENOMIC DNA]</scope>
    <source>
        <strain evidence="2 3">TWF696</strain>
    </source>
</reference>
<gene>
    <name evidence="2" type="ORF">TWF696_005510</name>
</gene>
<feature type="compositionally biased region" description="Basic and acidic residues" evidence="1">
    <location>
        <begin position="387"/>
        <end position="400"/>
    </location>
</feature>
<protein>
    <submittedName>
        <fullName evidence="2">Uncharacterized protein</fullName>
    </submittedName>
</protein>
<evidence type="ECO:0000313" key="2">
    <source>
        <dbReference type="EMBL" id="KAK6353547.1"/>
    </source>
</evidence>
<proteinExistence type="predicted"/>
<accession>A0AAV9V496</accession>
<feature type="region of interest" description="Disordered" evidence="1">
    <location>
        <begin position="254"/>
        <end position="275"/>
    </location>
</feature>
<comment type="caution">
    <text evidence="2">The sequence shown here is derived from an EMBL/GenBank/DDBJ whole genome shotgun (WGS) entry which is preliminary data.</text>
</comment>
<feature type="compositionally biased region" description="Acidic residues" evidence="1">
    <location>
        <begin position="346"/>
        <end position="361"/>
    </location>
</feature>
<feature type="compositionally biased region" description="Basic and acidic residues" evidence="1">
    <location>
        <begin position="335"/>
        <end position="345"/>
    </location>
</feature>
<feature type="region of interest" description="Disordered" evidence="1">
    <location>
        <begin position="1"/>
        <end position="40"/>
    </location>
</feature>
<sequence>MEAPSAPPAQTDHSPVSETSTSGFHSINKPQQTPVGLQTPAPQIPIREYWSDADKYDLLWSVILSTGATLPTLDWSKIRIPPGHTQQSAVVIVQDIAYGKHHITHPTFTPSNTNTSCSTASLSIDRHPDSSTRKPKTPAASKTKKRKLQDDATNAQLATPSLSVSHASSSSPSPLSDDEAPAATTGEEKSKKPRRRKRSESPIELDLTNPRIRSFLQSEGYMAADGTPVKRKRGRPTKDPFGLSVTLKKQLQRLDPNAPPMKKRGRPRKPFPVDIQRVDADDIATDADGRVHLRAVADVDGGRDHGNISPSLRSAIEKIGEEMDREVEGMLNESRSLEHDDRENISDAEEEEEEEDSDGYEGDASGMWEAYEGEVKQKDGSIVASGADKENVPVVPEMEH</sequence>
<feature type="region of interest" description="Disordered" evidence="1">
    <location>
        <begin position="325"/>
        <end position="400"/>
    </location>
</feature>